<dbReference type="KEGG" id="vg:3655028"/>
<feature type="domain" description="Peptidase S1" evidence="5">
    <location>
        <begin position="23"/>
        <end position="233"/>
    </location>
</feature>
<organismHost>
    <name type="scientific">Emiliania huxleyi</name>
    <name type="common">Coccolithophore</name>
    <name type="synonym">Pontosphaera huxleyi</name>
    <dbReference type="NCBI Taxonomy" id="2903"/>
</organismHost>
<dbReference type="Gene3D" id="2.40.10.10">
    <property type="entry name" value="Trypsin-like serine proteases"/>
    <property type="match status" value="1"/>
</dbReference>
<evidence type="ECO:0000313" key="7">
    <source>
        <dbReference type="Proteomes" id="UP000000863"/>
    </source>
</evidence>
<keyword evidence="4" id="KW-0472">Membrane</keyword>
<dbReference type="InterPro" id="IPR018114">
    <property type="entry name" value="TRYPSIN_HIS"/>
</dbReference>
<keyword evidence="4" id="KW-0812">Transmembrane</keyword>
<dbReference type="InterPro" id="IPR009003">
    <property type="entry name" value="Peptidase_S1_PA"/>
</dbReference>
<evidence type="ECO:0000313" key="6">
    <source>
        <dbReference type="EMBL" id="CAI65874.1"/>
    </source>
</evidence>
<keyword evidence="3" id="KW-1015">Disulfide bond</keyword>
<dbReference type="PANTHER" id="PTHR24276:SF98">
    <property type="entry name" value="FI18310P1-RELATED"/>
    <property type="match status" value="1"/>
</dbReference>
<dbReference type="RefSeq" id="YP_294205.1">
    <property type="nucleotide sequence ID" value="NC_007346.1"/>
</dbReference>
<evidence type="ECO:0000259" key="5">
    <source>
        <dbReference type="PROSITE" id="PS50240"/>
    </source>
</evidence>
<dbReference type="GeneID" id="3655028"/>
<dbReference type="SUPFAM" id="SSF50494">
    <property type="entry name" value="Trypsin-like serine proteases"/>
    <property type="match status" value="1"/>
</dbReference>
<sequence length="301" mass="31922">MCYNINMFLFITLIFSQTHVPHIINGVDADISGYPSSLSMQAIGQHFCGAVLISDYYALSAAHCFDTLDFTGIVMAGGKTNLNSNGGKSVFAESAYLHASYDSSSIMNDIAVIKLASPLPFGFADFTATSVAENEDVTSVGWGLTSPNGKSSMILQSTEQRVYADNTCDAALIGTVVCTKSPTLDTTTCNGDSGGGLYDISNKVAGVLSYGYVGCPVDGVSGHTDVSYYKDFICCYSKNTAVFDNAQCSIDLATCQSANPAVLIVAYTNLIFIVPVLAGAFALCMGTWNAVDNYKKYSLRT</sequence>
<accession>Q4A232</accession>
<protein>
    <submittedName>
        <fullName evidence="6">Putative serine protease</fullName>
    </submittedName>
</protein>
<dbReference type="PROSITE" id="PS50240">
    <property type="entry name" value="TRYPSIN_DOM"/>
    <property type="match status" value="1"/>
</dbReference>
<evidence type="ECO:0000256" key="2">
    <source>
        <dbReference type="ARBA" id="ARBA00022801"/>
    </source>
</evidence>
<dbReference type="Pfam" id="PF00089">
    <property type="entry name" value="Trypsin"/>
    <property type="match status" value="1"/>
</dbReference>
<feature type="transmembrane region" description="Helical" evidence="4">
    <location>
        <begin position="264"/>
        <end position="291"/>
    </location>
</feature>
<dbReference type="PANTHER" id="PTHR24276">
    <property type="entry name" value="POLYSERASE-RELATED"/>
    <property type="match status" value="1"/>
</dbReference>
<keyword evidence="7" id="KW-1185">Reference proteome</keyword>
<proteinExistence type="inferred from homology"/>
<dbReference type="PROSITE" id="PS00134">
    <property type="entry name" value="TRYPSIN_HIS"/>
    <property type="match status" value="1"/>
</dbReference>
<keyword evidence="6" id="KW-0645">Protease</keyword>
<dbReference type="InterPro" id="IPR001314">
    <property type="entry name" value="Peptidase_S1A"/>
</dbReference>
<dbReference type="GO" id="GO:0004252">
    <property type="term" value="F:serine-type endopeptidase activity"/>
    <property type="evidence" value="ECO:0007669"/>
    <property type="project" value="InterPro"/>
</dbReference>
<keyword evidence="4" id="KW-1133">Transmembrane helix</keyword>
<evidence type="ECO:0000256" key="1">
    <source>
        <dbReference type="ARBA" id="ARBA00007664"/>
    </source>
</evidence>
<dbReference type="FunFam" id="2.40.10.10:FF:000068">
    <property type="entry name" value="transmembrane protease serine 2"/>
    <property type="match status" value="1"/>
</dbReference>
<dbReference type="InterPro" id="IPR050430">
    <property type="entry name" value="Peptidase_S1"/>
</dbReference>
<gene>
    <name evidence="6" type="ORF">EhV447</name>
</gene>
<organism evidence="6 7">
    <name type="scientific">Emiliania huxleyi virus 86 (isolate United Kingdom/English Channel/1999)</name>
    <name type="common">EhV-86</name>
    <dbReference type="NCBI Taxonomy" id="654925"/>
    <lineage>
        <taxon>Viruses</taxon>
        <taxon>Varidnaviria</taxon>
        <taxon>Bamfordvirae</taxon>
        <taxon>Nucleocytoviricota</taxon>
        <taxon>Megaviricetes</taxon>
        <taxon>Algavirales</taxon>
        <taxon>Phycodnaviridae</taxon>
        <taxon>Coccolithovirus</taxon>
        <taxon>Coccolithovirus huxleyi</taxon>
        <taxon>Emiliania huxleyi virus 86</taxon>
    </lineage>
</organism>
<dbReference type="GO" id="GO:0006508">
    <property type="term" value="P:proteolysis"/>
    <property type="evidence" value="ECO:0007669"/>
    <property type="project" value="UniProtKB-KW"/>
</dbReference>
<name>Q4A232_EHV8U</name>
<keyword evidence="2" id="KW-0378">Hydrolase</keyword>
<dbReference type="Proteomes" id="UP000000863">
    <property type="component" value="Segment"/>
</dbReference>
<dbReference type="InterPro" id="IPR001254">
    <property type="entry name" value="Trypsin_dom"/>
</dbReference>
<dbReference type="EMBL" id="AJ890364">
    <property type="protein sequence ID" value="CAI65874.1"/>
    <property type="molecule type" value="Genomic_DNA"/>
</dbReference>
<evidence type="ECO:0000256" key="3">
    <source>
        <dbReference type="ARBA" id="ARBA00023157"/>
    </source>
</evidence>
<dbReference type="InterPro" id="IPR043504">
    <property type="entry name" value="Peptidase_S1_PA_chymotrypsin"/>
</dbReference>
<reference evidence="6 7" key="1">
    <citation type="journal article" date="2005" name="Science">
        <title>Complete genome sequence and lytic phase transcription profile of a Coccolithovirus.</title>
        <authorList>
            <person name="Wilson W.H."/>
            <person name="Schroeder D.C."/>
            <person name="Allen M.J."/>
            <person name="Holden M.T.G."/>
            <person name="Parkhill J."/>
            <person name="Barrell B.G."/>
            <person name="Churcher C."/>
            <person name="Hamlin N."/>
            <person name="Mungall K."/>
            <person name="Norbertczak H."/>
            <person name="Quail M.A."/>
            <person name="Price C."/>
            <person name="Rabbinowitsch E."/>
            <person name="Walker D."/>
            <person name="Craigon M."/>
            <person name="Roy D."/>
            <person name="Ghazal P."/>
        </authorList>
    </citation>
    <scope>NUCLEOTIDE SEQUENCE [LARGE SCALE GENOMIC DNA]</scope>
    <source>
        <strain evidence="7">Isolate United Kingdom/English Channel/1999</strain>
    </source>
</reference>
<dbReference type="PRINTS" id="PR00722">
    <property type="entry name" value="CHYMOTRYPSIN"/>
</dbReference>
<comment type="similarity">
    <text evidence="1">Belongs to the peptidase S1 family.</text>
</comment>
<dbReference type="CDD" id="cd00190">
    <property type="entry name" value="Tryp_SPc"/>
    <property type="match status" value="1"/>
</dbReference>
<evidence type="ECO:0000256" key="4">
    <source>
        <dbReference type="SAM" id="Phobius"/>
    </source>
</evidence>
<dbReference type="SMART" id="SM00020">
    <property type="entry name" value="Tryp_SPc"/>
    <property type="match status" value="1"/>
</dbReference>